<dbReference type="GO" id="GO:0008855">
    <property type="term" value="F:exodeoxyribonuclease VII activity"/>
    <property type="evidence" value="ECO:0007669"/>
    <property type="project" value="UniProtKB-EC"/>
</dbReference>
<gene>
    <name evidence="5" type="primary">xseB</name>
    <name evidence="5" type="ORF">ENN52_00030</name>
</gene>
<dbReference type="PANTHER" id="PTHR34137">
    <property type="entry name" value="EXODEOXYRIBONUCLEASE 7 SMALL SUBUNIT"/>
    <property type="match status" value="1"/>
</dbReference>
<evidence type="ECO:0000256" key="2">
    <source>
        <dbReference type="ARBA" id="ARBA00022722"/>
    </source>
</evidence>
<protein>
    <submittedName>
        <fullName evidence="5">Exodeoxyribonuclease VII small subunit</fullName>
        <ecNumber evidence="5">3.1.11.6</ecNumber>
    </submittedName>
</protein>
<proteinExistence type="inferred from homology"/>
<name>A0A831LNL4_9EURY</name>
<dbReference type="Proteomes" id="UP000885648">
    <property type="component" value="Unassembled WGS sequence"/>
</dbReference>
<keyword evidence="2" id="KW-0540">Nuclease</keyword>
<reference evidence="5" key="1">
    <citation type="journal article" date="2020" name="mSystems">
        <title>Genome- and Community-Level Interaction Insights into Carbon Utilization and Element Cycling Functions of Hydrothermarchaeota in Hydrothermal Sediment.</title>
        <authorList>
            <person name="Zhou Z."/>
            <person name="Liu Y."/>
            <person name="Xu W."/>
            <person name="Pan J."/>
            <person name="Luo Z.H."/>
            <person name="Li M."/>
        </authorList>
    </citation>
    <scope>NUCLEOTIDE SEQUENCE</scope>
    <source>
        <strain evidence="5">SpSt-1183</strain>
    </source>
</reference>
<evidence type="ECO:0000256" key="4">
    <source>
        <dbReference type="SAM" id="Coils"/>
    </source>
</evidence>
<organism evidence="5">
    <name type="scientific">Methanofollis liminatans</name>
    <dbReference type="NCBI Taxonomy" id="2201"/>
    <lineage>
        <taxon>Archaea</taxon>
        <taxon>Methanobacteriati</taxon>
        <taxon>Methanobacteriota</taxon>
        <taxon>Stenosarchaea group</taxon>
        <taxon>Methanomicrobia</taxon>
        <taxon>Methanomicrobiales</taxon>
        <taxon>Methanomicrobiaceae</taxon>
        <taxon>Methanofollis</taxon>
    </lineage>
</organism>
<dbReference type="EC" id="3.1.11.6" evidence="5"/>
<dbReference type="PIRSF" id="PIRSF006488">
    <property type="entry name" value="Exonuc_VII_S"/>
    <property type="match status" value="1"/>
</dbReference>
<accession>A0A831LNL4</accession>
<dbReference type="NCBIfam" id="TIGR01280">
    <property type="entry name" value="xseB"/>
    <property type="match status" value="1"/>
</dbReference>
<keyword evidence="4" id="KW-0175">Coiled coil</keyword>
<sequence length="61" mass="7027">MMQKTYEELIAELKEILRTIEDNDTGLEESIALFKRGEALIRECERLLAEAELTIATLTQE</sequence>
<dbReference type="GO" id="GO:0009318">
    <property type="term" value="C:exodeoxyribonuclease VII complex"/>
    <property type="evidence" value="ECO:0007669"/>
    <property type="project" value="InterPro"/>
</dbReference>
<evidence type="ECO:0000256" key="3">
    <source>
        <dbReference type="ARBA" id="ARBA00022801"/>
    </source>
</evidence>
<dbReference type="InterPro" id="IPR037004">
    <property type="entry name" value="Exonuc_VII_ssu_sf"/>
</dbReference>
<evidence type="ECO:0000313" key="5">
    <source>
        <dbReference type="EMBL" id="HDS62530.1"/>
    </source>
</evidence>
<dbReference type="HAMAP" id="MF_00337">
    <property type="entry name" value="Exonuc_7_S"/>
    <property type="match status" value="1"/>
</dbReference>
<dbReference type="PANTHER" id="PTHR34137:SF1">
    <property type="entry name" value="EXODEOXYRIBONUCLEASE 7 SMALL SUBUNIT"/>
    <property type="match status" value="1"/>
</dbReference>
<dbReference type="GO" id="GO:0005829">
    <property type="term" value="C:cytosol"/>
    <property type="evidence" value="ECO:0007669"/>
    <property type="project" value="TreeGrafter"/>
</dbReference>
<evidence type="ECO:0000256" key="1">
    <source>
        <dbReference type="ARBA" id="ARBA00022490"/>
    </source>
</evidence>
<keyword evidence="1" id="KW-0963">Cytoplasm</keyword>
<keyword evidence="3 5" id="KW-0378">Hydrolase</keyword>
<dbReference type="AlphaFoldDB" id="A0A831LNL4"/>
<dbReference type="EMBL" id="DSBY01000002">
    <property type="protein sequence ID" value="HDS62530.1"/>
    <property type="molecule type" value="Genomic_DNA"/>
</dbReference>
<dbReference type="SUPFAM" id="SSF116842">
    <property type="entry name" value="XseB-like"/>
    <property type="match status" value="1"/>
</dbReference>
<comment type="caution">
    <text evidence="5">The sequence shown here is derived from an EMBL/GenBank/DDBJ whole genome shotgun (WGS) entry which is preliminary data.</text>
</comment>
<dbReference type="Gene3D" id="1.10.287.1040">
    <property type="entry name" value="Exonuclease VII, small subunit"/>
    <property type="match status" value="1"/>
</dbReference>
<dbReference type="Pfam" id="PF02609">
    <property type="entry name" value="Exonuc_VII_S"/>
    <property type="match status" value="1"/>
</dbReference>
<dbReference type="GO" id="GO:0006308">
    <property type="term" value="P:DNA catabolic process"/>
    <property type="evidence" value="ECO:0007669"/>
    <property type="project" value="InterPro"/>
</dbReference>
<feature type="coiled-coil region" evidence="4">
    <location>
        <begin position="3"/>
        <end position="61"/>
    </location>
</feature>
<dbReference type="InterPro" id="IPR003761">
    <property type="entry name" value="Exonuc_VII_S"/>
</dbReference>